<accession>A0A3P7PCH0</accession>
<protein>
    <recommendedName>
        <fullName evidence="2">Metalloendopeptidase</fullName>
        <ecNumber evidence="2">3.4.24.-</ecNumber>
    </recommendedName>
</protein>
<keyword evidence="2" id="KW-0482">Metalloprotease</keyword>
<sequence length="114" mass="13084">MTTIERPLSAGRVTISLIFRIRISYRPSASEIIVKAYVKILLSTTNNEKKDPSEVDSLDEPYDYDSIMHYGQWAMHNFAMTEQIRSENPNAKIGQRKKLSEGDIKQTNKLYSCP</sequence>
<evidence type="ECO:0000256" key="1">
    <source>
        <dbReference type="PROSITE-ProRule" id="PRU01211"/>
    </source>
</evidence>
<keyword evidence="2" id="KW-0479">Metal-binding</keyword>
<evidence type="ECO:0000256" key="2">
    <source>
        <dbReference type="RuleBase" id="RU361183"/>
    </source>
</evidence>
<dbReference type="GO" id="GO:0006508">
    <property type="term" value="P:proteolysis"/>
    <property type="evidence" value="ECO:0007669"/>
    <property type="project" value="UniProtKB-KW"/>
</dbReference>
<dbReference type="InterPro" id="IPR024079">
    <property type="entry name" value="MetalloPept_cat_dom_sf"/>
</dbReference>
<dbReference type="Pfam" id="PF01400">
    <property type="entry name" value="Astacin"/>
    <property type="match status" value="1"/>
</dbReference>
<evidence type="ECO:0000313" key="5">
    <source>
        <dbReference type="Proteomes" id="UP000281553"/>
    </source>
</evidence>
<organism evidence="4 5">
    <name type="scientific">Dibothriocephalus latus</name>
    <name type="common">Fish tapeworm</name>
    <name type="synonym">Diphyllobothrium latum</name>
    <dbReference type="NCBI Taxonomy" id="60516"/>
    <lineage>
        <taxon>Eukaryota</taxon>
        <taxon>Metazoa</taxon>
        <taxon>Spiralia</taxon>
        <taxon>Lophotrochozoa</taxon>
        <taxon>Platyhelminthes</taxon>
        <taxon>Cestoda</taxon>
        <taxon>Eucestoda</taxon>
        <taxon>Diphyllobothriidea</taxon>
        <taxon>Diphyllobothriidae</taxon>
        <taxon>Dibothriocephalus</taxon>
    </lineage>
</organism>
<dbReference type="PROSITE" id="PS51864">
    <property type="entry name" value="ASTACIN"/>
    <property type="match status" value="1"/>
</dbReference>
<dbReference type="PRINTS" id="PR00480">
    <property type="entry name" value="ASTACIN"/>
</dbReference>
<comment type="cofactor">
    <cofactor evidence="2">
        <name>Zn(2+)</name>
        <dbReference type="ChEBI" id="CHEBI:29105"/>
    </cofactor>
    <text evidence="2">Binds 1 zinc ion per subunit.</text>
</comment>
<dbReference type="PANTHER" id="PTHR10127:SF850">
    <property type="entry name" value="METALLOENDOPEPTIDASE"/>
    <property type="match status" value="1"/>
</dbReference>
<dbReference type="EC" id="3.4.24.-" evidence="2"/>
<dbReference type="InterPro" id="IPR001506">
    <property type="entry name" value="Peptidase_M12A"/>
</dbReference>
<dbReference type="SUPFAM" id="SSF55486">
    <property type="entry name" value="Metalloproteases ('zincins'), catalytic domain"/>
    <property type="match status" value="1"/>
</dbReference>
<dbReference type="OrthoDB" id="431034at2759"/>
<comment type="caution">
    <text evidence="1">Lacks conserved residue(s) required for the propagation of feature annotation.</text>
</comment>
<keyword evidence="5" id="KW-1185">Reference proteome</keyword>
<keyword evidence="2" id="KW-0378">Hydrolase</keyword>
<dbReference type="Gene3D" id="3.40.390.10">
    <property type="entry name" value="Collagenase (Catalytic Domain)"/>
    <property type="match status" value="1"/>
</dbReference>
<reference evidence="4 5" key="1">
    <citation type="submission" date="2018-11" db="EMBL/GenBank/DDBJ databases">
        <authorList>
            <consortium name="Pathogen Informatics"/>
        </authorList>
    </citation>
    <scope>NUCLEOTIDE SEQUENCE [LARGE SCALE GENOMIC DNA]</scope>
</reference>
<gene>
    <name evidence="4" type="ORF">DILT_LOCUS11537</name>
</gene>
<keyword evidence="2" id="KW-0862">Zinc</keyword>
<feature type="domain" description="Peptidase M12A" evidence="3">
    <location>
        <begin position="1"/>
        <end position="114"/>
    </location>
</feature>
<dbReference type="Proteomes" id="UP000281553">
    <property type="component" value="Unassembled WGS sequence"/>
</dbReference>
<dbReference type="PANTHER" id="PTHR10127">
    <property type="entry name" value="DISCOIDIN, CUB, EGF, LAMININ , AND ZINC METALLOPROTEASE DOMAIN CONTAINING"/>
    <property type="match status" value="1"/>
</dbReference>
<name>A0A3P7PCH0_DIBLA</name>
<evidence type="ECO:0000259" key="3">
    <source>
        <dbReference type="PROSITE" id="PS51864"/>
    </source>
</evidence>
<keyword evidence="2" id="KW-0645">Protease</keyword>
<dbReference type="GO" id="GO:0046872">
    <property type="term" value="F:metal ion binding"/>
    <property type="evidence" value="ECO:0007669"/>
    <property type="project" value="UniProtKB-KW"/>
</dbReference>
<dbReference type="GO" id="GO:0004222">
    <property type="term" value="F:metalloendopeptidase activity"/>
    <property type="evidence" value="ECO:0007669"/>
    <property type="project" value="UniProtKB-UniRule"/>
</dbReference>
<evidence type="ECO:0000313" key="4">
    <source>
        <dbReference type="EMBL" id="VDN15706.1"/>
    </source>
</evidence>
<dbReference type="EMBL" id="UYRU01063339">
    <property type="protein sequence ID" value="VDN15706.1"/>
    <property type="molecule type" value="Genomic_DNA"/>
</dbReference>
<proteinExistence type="predicted"/>
<dbReference type="AlphaFoldDB" id="A0A3P7PCH0"/>